<evidence type="ECO:0000313" key="12">
    <source>
        <dbReference type="EnsemblMetazoa" id="XP_003427318"/>
    </source>
</evidence>
<dbReference type="GO" id="GO:0043138">
    <property type="term" value="F:3'-5' DNA helicase activity"/>
    <property type="evidence" value="ECO:0007669"/>
    <property type="project" value="UniProtKB-EC"/>
</dbReference>
<evidence type="ECO:0000259" key="11">
    <source>
        <dbReference type="PROSITE" id="PS51194"/>
    </source>
</evidence>
<dbReference type="PROSITE" id="PS51194">
    <property type="entry name" value="HELICASE_CTER"/>
    <property type="match status" value="1"/>
</dbReference>
<evidence type="ECO:0000256" key="5">
    <source>
        <dbReference type="ARBA" id="ARBA00022806"/>
    </source>
</evidence>
<dbReference type="KEGG" id="nvi:100117966"/>
<keyword evidence="8" id="KW-0539">Nucleus</keyword>
<dbReference type="CDD" id="cd18026">
    <property type="entry name" value="DEXHc_POLQ-like"/>
    <property type="match status" value="1"/>
</dbReference>
<dbReference type="InterPro" id="IPR050474">
    <property type="entry name" value="Hel308_SKI2-like"/>
</dbReference>
<dbReference type="Gene3D" id="1.10.3380.20">
    <property type="match status" value="1"/>
</dbReference>
<dbReference type="PANTHER" id="PTHR47961:SF12">
    <property type="entry name" value="HELICASE POLQ-LIKE"/>
    <property type="match status" value="1"/>
</dbReference>
<evidence type="ECO:0000256" key="6">
    <source>
        <dbReference type="ARBA" id="ARBA00022840"/>
    </source>
</evidence>
<reference evidence="12" key="1">
    <citation type="submission" date="2021-01" db="UniProtKB">
        <authorList>
            <consortium name="EnsemblMetazoa"/>
        </authorList>
    </citation>
    <scope>IDENTIFICATION</scope>
</reference>
<dbReference type="GO" id="GO:0005634">
    <property type="term" value="C:nucleus"/>
    <property type="evidence" value="ECO:0007669"/>
    <property type="project" value="UniProtKB-SubCell"/>
</dbReference>
<dbReference type="InterPro" id="IPR046931">
    <property type="entry name" value="HTH_61"/>
</dbReference>
<dbReference type="PROSITE" id="PS51192">
    <property type="entry name" value="HELICASE_ATP_BIND_1"/>
    <property type="match status" value="1"/>
</dbReference>
<dbReference type="Gene3D" id="1.10.150.20">
    <property type="entry name" value="5' to 3' exonuclease, C-terminal subdomain"/>
    <property type="match status" value="1"/>
</dbReference>
<dbReference type="SUPFAM" id="SSF158702">
    <property type="entry name" value="Sec63 N-terminal domain-like"/>
    <property type="match status" value="1"/>
</dbReference>
<feature type="domain" description="Helicase C-terminal" evidence="11">
    <location>
        <begin position="409"/>
        <end position="608"/>
    </location>
</feature>
<keyword evidence="13" id="KW-1185">Reference proteome</keyword>
<dbReference type="Gene3D" id="3.40.50.300">
    <property type="entry name" value="P-loop containing nucleotide triphosphate hydrolases"/>
    <property type="match status" value="2"/>
</dbReference>
<evidence type="ECO:0000256" key="1">
    <source>
        <dbReference type="ARBA" id="ARBA00004123"/>
    </source>
</evidence>
<dbReference type="GO" id="GO:0003676">
    <property type="term" value="F:nucleic acid binding"/>
    <property type="evidence" value="ECO:0007669"/>
    <property type="project" value="InterPro"/>
</dbReference>
<dbReference type="FunFam" id="3.40.50.300:FF:000813">
    <property type="entry name" value="helicase POLQ-like isoform X1"/>
    <property type="match status" value="1"/>
</dbReference>
<evidence type="ECO:0000256" key="9">
    <source>
        <dbReference type="ARBA" id="ARBA00048988"/>
    </source>
</evidence>
<evidence type="ECO:0000256" key="3">
    <source>
        <dbReference type="ARBA" id="ARBA00022763"/>
    </source>
</evidence>
<dbReference type="OrthoDB" id="2320933at2759"/>
<dbReference type="Pfam" id="PF20470">
    <property type="entry name" value="HTH_61"/>
    <property type="match status" value="1"/>
</dbReference>
<keyword evidence="3" id="KW-0227">DNA damage</keyword>
<dbReference type="EnsemblMetazoa" id="XM_003427270">
    <property type="protein sequence ID" value="XP_003427318"/>
    <property type="gene ID" value="LOC100117966"/>
</dbReference>
<organism evidence="12 13">
    <name type="scientific">Nasonia vitripennis</name>
    <name type="common">Parasitic wasp</name>
    <dbReference type="NCBI Taxonomy" id="7425"/>
    <lineage>
        <taxon>Eukaryota</taxon>
        <taxon>Metazoa</taxon>
        <taxon>Ecdysozoa</taxon>
        <taxon>Arthropoda</taxon>
        <taxon>Hexapoda</taxon>
        <taxon>Insecta</taxon>
        <taxon>Pterygota</taxon>
        <taxon>Neoptera</taxon>
        <taxon>Endopterygota</taxon>
        <taxon>Hymenoptera</taxon>
        <taxon>Apocrita</taxon>
        <taxon>Proctotrupomorpha</taxon>
        <taxon>Chalcidoidea</taxon>
        <taxon>Pteromalidae</taxon>
        <taxon>Pteromalinae</taxon>
        <taxon>Nasonia</taxon>
    </lineage>
</organism>
<dbReference type="GO" id="GO:0016787">
    <property type="term" value="F:hydrolase activity"/>
    <property type="evidence" value="ECO:0007669"/>
    <property type="project" value="UniProtKB-KW"/>
</dbReference>
<dbReference type="CDD" id="cd18795">
    <property type="entry name" value="SF2_C_Ski2"/>
    <property type="match status" value="1"/>
</dbReference>
<dbReference type="InParanoid" id="A0A7M7LNU5"/>
<evidence type="ECO:0008006" key="14">
    <source>
        <dbReference type="Google" id="ProtNLM"/>
    </source>
</evidence>
<evidence type="ECO:0000313" key="13">
    <source>
        <dbReference type="Proteomes" id="UP000002358"/>
    </source>
</evidence>
<dbReference type="RefSeq" id="XP_003427318.1">
    <property type="nucleotide sequence ID" value="XM_003427270.5"/>
</dbReference>
<name>A0A7M7LNU5_NASVI</name>
<dbReference type="InterPro" id="IPR001650">
    <property type="entry name" value="Helicase_C-like"/>
</dbReference>
<evidence type="ECO:0000256" key="8">
    <source>
        <dbReference type="ARBA" id="ARBA00023242"/>
    </source>
</evidence>
<evidence type="ECO:0000256" key="4">
    <source>
        <dbReference type="ARBA" id="ARBA00022801"/>
    </source>
</evidence>
<dbReference type="Pfam" id="PF00271">
    <property type="entry name" value="Helicase_C"/>
    <property type="match status" value="1"/>
</dbReference>
<dbReference type="SMART" id="SM00487">
    <property type="entry name" value="DEXDc"/>
    <property type="match status" value="1"/>
</dbReference>
<dbReference type="Proteomes" id="UP000002358">
    <property type="component" value="Chromosome 3"/>
</dbReference>
<dbReference type="InterPro" id="IPR014001">
    <property type="entry name" value="Helicase_ATP-bd"/>
</dbReference>
<protein>
    <recommendedName>
        <fullName evidence="14">Helicase POLQ-like</fullName>
    </recommendedName>
</protein>
<sequence length="975" mass="110464">MTPFNEEDWNTTFNKSELPLTLESAAGTNSDCTDTSEENQLKGLLSMDDSIMKDVELDISCAQVRNKFEDFNHKEDEDSPHYSWFDKDLNKSRFLTDKFTQNLNNDDVDWKIVTPKKNQLELNDSINDLNESINFLKHKLFATESDKIIPFKRRHTELNKNCVSSYNYPFYGLPDKVKNLIKQHKGIDKLYDWQDECLNMKALNERKNLIYALPTSGGKTLVAEILMLREVICNKKNAIFVLPFVALVQEKIQSLTPFALALNFLVEEYAAEKGHYPPKKRRKKNSIYICTIEKAQSIVNCLIELGRLNEIGIIVIDELHLLGANGGRGATLECLLTKVMHVNSNVHIVGMSATIGNLKEISDYLNAELYTQNFRPVAIKEYVKCEGNIWLIDTREENIFTDKKTIKYNYSQKALQVDPDFLGGLVMDVAPKDSCLIFCSSKKNCENVAVLLTQVLLKSVEVHKADEKIKLLNALETETGSICPVLKKTIKFGVAYHHSGLTAEERRLLEEAFRSGILCVICCTSTLAAGVNLPARRVIFRSPYVGTEFLNMSRYKQMIGRAGRAGISEIGESILICTKRDSEKVRELLRSKMDDSLSTLHIEKDRGVNNLIISSVLLSIATTRADILNIMSKTLLKVQENRLGISVKEVTDKALTTLLKSGILRVKQKQTKEVFSKLDSTVIFPSQINTSNDDVTTSVKKEKKNYITLVNSTELELCPLGRAAMKGSIDLQSAHTLYEDLKKAQANLVLVDYLHLLYLITPYDVACQVKPVGTVYYDVMMSLPPHQMKVARLLGINEAAVDRLRAGITPKNVDQRIVQRFYVTLMLNELWNRRSIYFVADKYQVNRGTIQNLLSLASSFSSSVVRFCDELDEFWAFKDLLSTFGQKLTYCCASELEPLMDLPYVKIGRAKQLYKAGFKSLQSIAKAKPEDMMDKIEHLPRRVVSQIISSAKLLLLEKVENLRDEVEEVLDGLDF</sequence>
<dbReference type="GeneID" id="100117966"/>
<dbReference type="Pfam" id="PF21099">
    <property type="entry name" value="POLQ_helical"/>
    <property type="match status" value="1"/>
</dbReference>
<dbReference type="AlphaFoldDB" id="A0A7M7LNU5"/>
<keyword evidence="7" id="KW-0234">DNA repair</keyword>
<keyword evidence="2" id="KW-0547">Nucleotide-binding</keyword>
<evidence type="ECO:0000259" key="10">
    <source>
        <dbReference type="PROSITE" id="PS51192"/>
    </source>
</evidence>
<keyword evidence="5" id="KW-0347">Helicase</keyword>
<dbReference type="InterPro" id="IPR027417">
    <property type="entry name" value="P-loop_NTPase"/>
</dbReference>
<dbReference type="GO" id="GO:0006302">
    <property type="term" value="P:double-strand break repair"/>
    <property type="evidence" value="ECO:0007669"/>
    <property type="project" value="UniProtKB-ARBA"/>
</dbReference>
<dbReference type="InterPro" id="IPR011545">
    <property type="entry name" value="DEAD/DEAH_box_helicase_dom"/>
</dbReference>
<evidence type="ECO:0000256" key="2">
    <source>
        <dbReference type="ARBA" id="ARBA00022741"/>
    </source>
</evidence>
<dbReference type="GO" id="GO:0005524">
    <property type="term" value="F:ATP binding"/>
    <property type="evidence" value="ECO:0007669"/>
    <property type="project" value="UniProtKB-KW"/>
</dbReference>
<dbReference type="FunCoup" id="A0A7M7LNU5">
    <property type="interactions" value="1215"/>
</dbReference>
<dbReference type="Pfam" id="PF00270">
    <property type="entry name" value="DEAD"/>
    <property type="match status" value="1"/>
</dbReference>
<comment type="catalytic activity">
    <reaction evidence="9">
        <text>ATP + H2O = ADP + phosphate + H(+)</text>
        <dbReference type="Rhea" id="RHEA:13065"/>
        <dbReference type="ChEBI" id="CHEBI:15377"/>
        <dbReference type="ChEBI" id="CHEBI:15378"/>
        <dbReference type="ChEBI" id="CHEBI:30616"/>
        <dbReference type="ChEBI" id="CHEBI:43474"/>
        <dbReference type="ChEBI" id="CHEBI:456216"/>
        <dbReference type="EC" id="5.6.2.4"/>
    </reaction>
</comment>
<dbReference type="SUPFAM" id="SSF52540">
    <property type="entry name" value="P-loop containing nucleoside triphosphate hydrolases"/>
    <property type="match status" value="1"/>
</dbReference>
<feature type="domain" description="Helicase ATP-binding" evidence="10">
    <location>
        <begin position="200"/>
        <end position="373"/>
    </location>
</feature>
<dbReference type="SMART" id="SM00490">
    <property type="entry name" value="HELICc"/>
    <property type="match status" value="1"/>
</dbReference>
<keyword evidence="4" id="KW-0378">Hydrolase</keyword>
<dbReference type="CTD" id="38905"/>
<keyword evidence="6" id="KW-0067">ATP-binding</keyword>
<dbReference type="SMR" id="A0A7M7LNU5"/>
<dbReference type="PANTHER" id="PTHR47961">
    <property type="entry name" value="DNA POLYMERASE THETA, PUTATIVE (AFU_ORTHOLOGUE AFUA_1G05260)-RELATED"/>
    <property type="match status" value="1"/>
</dbReference>
<comment type="subcellular location">
    <subcellularLocation>
        <location evidence="1">Nucleus</location>
    </subcellularLocation>
</comment>
<proteinExistence type="predicted"/>
<accession>A0A7M7LNU5</accession>
<evidence type="ECO:0000256" key="7">
    <source>
        <dbReference type="ARBA" id="ARBA00023204"/>
    </source>
</evidence>
<dbReference type="InterPro" id="IPR048960">
    <property type="entry name" value="POLQ-like_helical"/>
</dbReference>